<dbReference type="Pfam" id="PF01638">
    <property type="entry name" value="HxlR"/>
    <property type="match status" value="1"/>
</dbReference>
<keyword evidence="6" id="KW-1185">Reference proteome</keyword>
<dbReference type="Proteomes" id="UP000463138">
    <property type="component" value="Unassembled WGS sequence"/>
</dbReference>
<keyword evidence="1" id="KW-0805">Transcription regulation</keyword>
<name>A0A7V7GRY2_9GAMM</name>
<keyword evidence="2" id="KW-0238">DNA-binding</keyword>
<comment type="caution">
    <text evidence="5">The sequence shown here is derived from an EMBL/GenBank/DDBJ whole genome shotgun (WGS) entry which is preliminary data.</text>
</comment>
<reference evidence="5 6" key="1">
    <citation type="submission" date="2018-07" db="EMBL/GenBank/DDBJ databases">
        <title>Pseudomonas laoshanensis sp. nov., isolated from soil.</title>
        <authorList>
            <person name="Sun J."/>
            <person name="Yu L."/>
            <person name="Wang M."/>
            <person name="Zhang C."/>
        </authorList>
    </citation>
    <scope>NUCLEOTIDE SEQUENCE [LARGE SCALE GENOMIC DNA]</scope>
    <source>
        <strain evidence="5 6">Y22</strain>
    </source>
</reference>
<dbReference type="InterPro" id="IPR011991">
    <property type="entry name" value="ArsR-like_HTH"/>
</dbReference>
<dbReference type="GO" id="GO:0003677">
    <property type="term" value="F:DNA binding"/>
    <property type="evidence" value="ECO:0007669"/>
    <property type="project" value="UniProtKB-KW"/>
</dbReference>
<dbReference type="RefSeq" id="WP_149333475.1">
    <property type="nucleotide sequence ID" value="NZ_QOVF01000005.1"/>
</dbReference>
<dbReference type="InterPro" id="IPR036388">
    <property type="entry name" value="WH-like_DNA-bd_sf"/>
</dbReference>
<keyword evidence="3" id="KW-0804">Transcription</keyword>
<dbReference type="InterPro" id="IPR002577">
    <property type="entry name" value="HTH_HxlR"/>
</dbReference>
<evidence type="ECO:0000259" key="4">
    <source>
        <dbReference type="PROSITE" id="PS51118"/>
    </source>
</evidence>
<gene>
    <name evidence="5" type="ORF">DT594_15110</name>
</gene>
<dbReference type="AlphaFoldDB" id="A0A7V7GRY2"/>
<dbReference type="CDD" id="cd00090">
    <property type="entry name" value="HTH_ARSR"/>
    <property type="match status" value="1"/>
</dbReference>
<protein>
    <submittedName>
        <fullName evidence="5">Transcriptional regulator</fullName>
    </submittedName>
</protein>
<evidence type="ECO:0000256" key="3">
    <source>
        <dbReference type="ARBA" id="ARBA00023163"/>
    </source>
</evidence>
<dbReference type="GO" id="GO:0006355">
    <property type="term" value="P:regulation of DNA-templated transcription"/>
    <property type="evidence" value="ECO:0007669"/>
    <property type="project" value="UniProtKB-ARBA"/>
</dbReference>
<evidence type="ECO:0000256" key="2">
    <source>
        <dbReference type="ARBA" id="ARBA00023125"/>
    </source>
</evidence>
<dbReference type="EMBL" id="QOVF01000005">
    <property type="protein sequence ID" value="KAA0693204.1"/>
    <property type="molecule type" value="Genomic_DNA"/>
</dbReference>
<proteinExistence type="predicted"/>
<sequence length="161" mass="17576">MLRATPHHDDCSVTKALDIIGDWWALLILRNAFHGMRTFDALQKQLGISTSVLSSRLKTMTEAGVLKKVPATGDGRSFEYRLTPSGHDLYPVLVALMQWGEKWRPNEKGQRLLLIEKATGLPVQGVEVLSAAGLPLKPWDVVPVAGPGADERVRELIGSAG</sequence>
<dbReference type="SUPFAM" id="SSF46785">
    <property type="entry name" value="Winged helix' DNA-binding domain"/>
    <property type="match status" value="1"/>
</dbReference>
<dbReference type="OrthoDB" id="9807069at2"/>
<organism evidence="5 6">
    <name type="scientific">Halopseudomonas laoshanensis</name>
    <dbReference type="NCBI Taxonomy" id="2268758"/>
    <lineage>
        <taxon>Bacteria</taxon>
        <taxon>Pseudomonadati</taxon>
        <taxon>Pseudomonadota</taxon>
        <taxon>Gammaproteobacteria</taxon>
        <taxon>Pseudomonadales</taxon>
        <taxon>Pseudomonadaceae</taxon>
        <taxon>Halopseudomonas</taxon>
    </lineage>
</organism>
<dbReference type="Gene3D" id="1.10.10.10">
    <property type="entry name" value="Winged helix-like DNA-binding domain superfamily/Winged helix DNA-binding domain"/>
    <property type="match status" value="1"/>
</dbReference>
<dbReference type="PROSITE" id="PS51118">
    <property type="entry name" value="HTH_HXLR"/>
    <property type="match status" value="1"/>
</dbReference>
<feature type="domain" description="HTH hxlR-type" evidence="4">
    <location>
        <begin position="11"/>
        <end position="108"/>
    </location>
</feature>
<dbReference type="PANTHER" id="PTHR33204">
    <property type="entry name" value="TRANSCRIPTIONAL REGULATOR, MARR FAMILY"/>
    <property type="match status" value="1"/>
</dbReference>
<evidence type="ECO:0000313" key="6">
    <source>
        <dbReference type="Proteomes" id="UP000463138"/>
    </source>
</evidence>
<evidence type="ECO:0000313" key="5">
    <source>
        <dbReference type="EMBL" id="KAA0693204.1"/>
    </source>
</evidence>
<accession>A0A7V7GRY2</accession>
<dbReference type="InterPro" id="IPR036390">
    <property type="entry name" value="WH_DNA-bd_sf"/>
</dbReference>
<dbReference type="PANTHER" id="PTHR33204:SF18">
    <property type="entry name" value="TRANSCRIPTIONAL REGULATORY PROTEIN"/>
    <property type="match status" value="1"/>
</dbReference>
<evidence type="ECO:0000256" key="1">
    <source>
        <dbReference type="ARBA" id="ARBA00023015"/>
    </source>
</evidence>